<dbReference type="GO" id="GO:0046655">
    <property type="term" value="P:folic acid metabolic process"/>
    <property type="evidence" value="ECO:0007669"/>
    <property type="project" value="TreeGrafter"/>
</dbReference>
<dbReference type="GO" id="GO:0050661">
    <property type="term" value="F:NADP binding"/>
    <property type="evidence" value="ECO:0007669"/>
    <property type="project" value="InterPro"/>
</dbReference>
<dbReference type="GO" id="GO:0006730">
    <property type="term" value="P:one-carbon metabolic process"/>
    <property type="evidence" value="ECO:0007669"/>
    <property type="project" value="UniProtKB-KW"/>
</dbReference>
<dbReference type="PATRIC" id="fig|1142394.8.peg.1460"/>
<dbReference type="HOGENOM" id="CLU_043966_5_1_0"/>
<feature type="domain" description="DHFR" evidence="9">
    <location>
        <begin position="2"/>
        <end position="161"/>
    </location>
</feature>
<evidence type="ECO:0000256" key="4">
    <source>
        <dbReference type="ARBA" id="ARBA00022563"/>
    </source>
</evidence>
<evidence type="ECO:0000256" key="6">
    <source>
        <dbReference type="ARBA" id="ARBA00023002"/>
    </source>
</evidence>
<dbReference type="PROSITE" id="PS51330">
    <property type="entry name" value="DHFR_2"/>
    <property type="match status" value="1"/>
</dbReference>
<dbReference type="PRINTS" id="PR00070">
    <property type="entry name" value="DHFR"/>
</dbReference>
<dbReference type="KEGG" id="phm:PSMK_14210"/>
<evidence type="ECO:0000313" key="11">
    <source>
        <dbReference type="Proteomes" id="UP000007881"/>
    </source>
</evidence>
<dbReference type="GO" id="GO:0046452">
    <property type="term" value="P:dihydrofolate metabolic process"/>
    <property type="evidence" value="ECO:0007669"/>
    <property type="project" value="TreeGrafter"/>
</dbReference>
<dbReference type="EMBL" id="AP012338">
    <property type="protein sequence ID" value="BAM03580.1"/>
    <property type="molecule type" value="Genomic_DNA"/>
</dbReference>
<dbReference type="PANTHER" id="PTHR48069:SF3">
    <property type="entry name" value="DIHYDROFOLATE REDUCTASE"/>
    <property type="match status" value="1"/>
</dbReference>
<accession>I0IE92</accession>
<comment type="pathway">
    <text evidence="1">Cofactor biosynthesis; tetrahydrofolate biosynthesis; 5,6,7,8-tetrahydrofolate from 7,8-dihydrofolate: step 1/1.</text>
</comment>
<dbReference type="RefSeq" id="WP_014436799.1">
    <property type="nucleotide sequence ID" value="NC_017080.1"/>
</dbReference>
<dbReference type="Gene3D" id="3.40.430.10">
    <property type="entry name" value="Dihydrofolate Reductase, subunit A"/>
    <property type="match status" value="1"/>
</dbReference>
<name>I0IE92_PHYMF</name>
<reference evidence="10 11" key="1">
    <citation type="submission" date="2012-02" db="EMBL/GenBank/DDBJ databases">
        <title>Complete genome sequence of Phycisphaera mikurensis NBRC 102666.</title>
        <authorList>
            <person name="Ankai A."/>
            <person name="Hosoyama A."/>
            <person name="Terui Y."/>
            <person name="Sekine M."/>
            <person name="Fukai R."/>
            <person name="Kato Y."/>
            <person name="Nakamura S."/>
            <person name="Yamada-Narita S."/>
            <person name="Kawakoshi A."/>
            <person name="Fukunaga Y."/>
            <person name="Yamazaki S."/>
            <person name="Fujita N."/>
        </authorList>
    </citation>
    <scope>NUCLEOTIDE SEQUENCE [LARGE SCALE GENOMIC DNA]</scope>
    <source>
        <strain evidence="11">NBRC 102666 / KCTC 22515 / FYK2301M01</strain>
    </source>
</reference>
<dbReference type="GO" id="GO:0005829">
    <property type="term" value="C:cytosol"/>
    <property type="evidence" value="ECO:0007669"/>
    <property type="project" value="TreeGrafter"/>
</dbReference>
<protein>
    <recommendedName>
        <fullName evidence="3">dihydrofolate reductase</fullName>
        <ecNumber evidence="3">1.5.1.3</ecNumber>
    </recommendedName>
</protein>
<keyword evidence="5" id="KW-0521">NADP</keyword>
<evidence type="ECO:0000256" key="8">
    <source>
        <dbReference type="RuleBase" id="RU004474"/>
    </source>
</evidence>
<dbReference type="CDD" id="cd00209">
    <property type="entry name" value="DHFR"/>
    <property type="match status" value="1"/>
</dbReference>
<dbReference type="GO" id="GO:0046654">
    <property type="term" value="P:tetrahydrofolate biosynthetic process"/>
    <property type="evidence" value="ECO:0007669"/>
    <property type="project" value="UniProtKB-UniPathway"/>
</dbReference>
<sequence>MPIHLIYARSLDHCIGRDGGLPWRLPADFRHFKRTTLGHPIVMGRKTYGDHQSVLPGRTNVVLSRDPGFRGADGIVVRHDLEAALDEYGAGGRLAFVIGGAGVFSAAFPRAEAVIETIVRTEVPEGDVRVEAFDFAGWRSEKILEHGADERHAFAFEVWERKRP</sequence>
<comment type="similarity">
    <text evidence="2 8">Belongs to the dihydrofolate reductase family.</text>
</comment>
<dbReference type="PROSITE" id="PS00075">
    <property type="entry name" value="DHFR_1"/>
    <property type="match status" value="1"/>
</dbReference>
<evidence type="ECO:0000256" key="3">
    <source>
        <dbReference type="ARBA" id="ARBA00012856"/>
    </source>
</evidence>
<evidence type="ECO:0000256" key="5">
    <source>
        <dbReference type="ARBA" id="ARBA00022857"/>
    </source>
</evidence>
<dbReference type="EC" id="1.5.1.3" evidence="3"/>
<evidence type="ECO:0000256" key="2">
    <source>
        <dbReference type="ARBA" id="ARBA00009539"/>
    </source>
</evidence>
<gene>
    <name evidence="10" type="primary">folA</name>
    <name evidence="10" type="ordered locus">PSMK_14210</name>
</gene>
<organism evidence="10 11">
    <name type="scientific">Phycisphaera mikurensis (strain NBRC 102666 / KCTC 22515 / FYK2301M01)</name>
    <dbReference type="NCBI Taxonomy" id="1142394"/>
    <lineage>
        <taxon>Bacteria</taxon>
        <taxon>Pseudomonadati</taxon>
        <taxon>Planctomycetota</taxon>
        <taxon>Phycisphaerae</taxon>
        <taxon>Phycisphaerales</taxon>
        <taxon>Phycisphaeraceae</taxon>
        <taxon>Phycisphaera</taxon>
    </lineage>
</organism>
<evidence type="ECO:0000256" key="1">
    <source>
        <dbReference type="ARBA" id="ARBA00004903"/>
    </source>
</evidence>
<keyword evidence="6 10" id="KW-0560">Oxidoreductase</keyword>
<evidence type="ECO:0000313" key="10">
    <source>
        <dbReference type="EMBL" id="BAM03580.1"/>
    </source>
</evidence>
<dbReference type="InterPro" id="IPR001796">
    <property type="entry name" value="DHFR_dom"/>
</dbReference>
<evidence type="ECO:0000256" key="7">
    <source>
        <dbReference type="ARBA" id="ARBA00025067"/>
    </source>
</evidence>
<dbReference type="InterPro" id="IPR024072">
    <property type="entry name" value="DHFR-like_dom_sf"/>
</dbReference>
<dbReference type="STRING" id="1142394.PSMK_14210"/>
<dbReference type="UniPathway" id="UPA00077">
    <property type="reaction ID" value="UER00158"/>
</dbReference>
<dbReference type="Pfam" id="PF00186">
    <property type="entry name" value="DHFR_1"/>
    <property type="match status" value="1"/>
</dbReference>
<keyword evidence="4" id="KW-0554">One-carbon metabolism</keyword>
<proteinExistence type="inferred from homology"/>
<dbReference type="AlphaFoldDB" id="I0IE92"/>
<evidence type="ECO:0000259" key="9">
    <source>
        <dbReference type="PROSITE" id="PS51330"/>
    </source>
</evidence>
<dbReference type="eggNOG" id="COG0262">
    <property type="taxonomic scope" value="Bacteria"/>
</dbReference>
<comment type="function">
    <text evidence="7">Key enzyme in folate metabolism. Catalyzes an essential reaction for de novo glycine and purine synthesis, and for DNA precursor synthesis.</text>
</comment>
<dbReference type="SUPFAM" id="SSF53597">
    <property type="entry name" value="Dihydrofolate reductase-like"/>
    <property type="match status" value="1"/>
</dbReference>
<keyword evidence="11" id="KW-1185">Reference proteome</keyword>
<dbReference type="Proteomes" id="UP000007881">
    <property type="component" value="Chromosome"/>
</dbReference>
<dbReference type="InterPro" id="IPR012259">
    <property type="entry name" value="DHFR"/>
</dbReference>
<dbReference type="GO" id="GO:0004146">
    <property type="term" value="F:dihydrofolate reductase activity"/>
    <property type="evidence" value="ECO:0007669"/>
    <property type="project" value="UniProtKB-EC"/>
</dbReference>
<dbReference type="PANTHER" id="PTHR48069">
    <property type="entry name" value="DIHYDROFOLATE REDUCTASE"/>
    <property type="match status" value="1"/>
</dbReference>
<dbReference type="OrthoDB" id="9804315at2"/>
<dbReference type="InterPro" id="IPR017925">
    <property type="entry name" value="DHFR_CS"/>
</dbReference>